<dbReference type="GO" id="GO:0008519">
    <property type="term" value="F:ammonium channel activity"/>
    <property type="evidence" value="ECO:0007669"/>
    <property type="project" value="InterPro"/>
</dbReference>
<sequence length="470" mass="50478">MVGDASDKRLMSETDYADDINVMWLLIGAVLVFFMQTGFAMLEVGSVALKNTKNVLVKNIFDCAIGCMMFWWIGYGLAFGDSAGRVVGSSLFAFSGEEWDDGSQYARWLFQWAFAATSTTIVSGTLLERATFHGYLLYSVWLSGVVYPVVVHWAWSGEGWASPRADDPLFGCGLTDYAGSSVVHVTGGLAALVGAVFVGARTGRFNYDGTANEMNEQNPVIQTLGTIFMWFGWFGFNGASARTLTGHGGSVARSMAMTALCPSTCAITAVLLGMWRKGFIDQKLANNGILAGCVAISAGCATVRGEGAFVIGVLAAPTFYFAQELLLRLKLDDVVNAIPVHLAAGVLGTVLTGFFAHPDNYERAYGASGERARRCAGVLYGGAGYGLAANLVALLAQLVWVGSMSALCYWSIGKLVGLRVSREMEEVGMDRSKHGGIIGQEEHYNPGDTDHIQNFLNVFMTRKVAKSEKS</sequence>
<feature type="transmembrane region" description="Helical" evidence="8">
    <location>
        <begin position="56"/>
        <end position="75"/>
    </location>
</feature>
<feature type="transmembrane region" description="Helical" evidence="8">
    <location>
        <begin position="387"/>
        <end position="412"/>
    </location>
</feature>
<keyword evidence="6 8" id="KW-0472">Membrane</keyword>
<evidence type="ECO:0000259" key="9">
    <source>
        <dbReference type="Pfam" id="PF00909"/>
    </source>
</evidence>
<dbReference type="PANTHER" id="PTHR11730">
    <property type="entry name" value="AMMONIUM TRANSPORTER"/>
    <property type="match status" value="1"/>
</dbReference>
<dbReference type="PANTHER" id="PTHR11730:SF6">
    <property type="entry name" value="AMMONIUM TRANSPORTER"/>
    <property type="match status" value="1"/>
</dbReference>
<feature type="transmembrane region" description="Helical" evidence="8">
    <location>
        <begin position="135"/>
        <end position="155"/>
    </location>
</feature>
<keyword evidence="7 8" id="KW-0924">Ammonia transport</keyword>
<dbReference type="InterPro" id="IPR029020">
    <property type="entry name" value="Ammonium/urea_transptr"/>
</dbReference>
<evidence type="ECO:0000256" key="2">
    <source>
        <dbReference type="ARBA" id="ARBA00005887"/>
    </source>
</evidence>
<name>A0A6S9H5X5_HETAK</name>
<feature type="transmembrane region" description="Helical" evidence="8">
    <location>
        <begin position="20"/>
        <end position="44"/>
    </location>
</feature>
<feature type="transmembrane region" description="Helical" evidence="8">
    <location>
        <begin position="334"/>
        <end position="356"/>
    </location>
</feature>
<feature type="transmembrane region" description="Helical" evidence="8">
    <location>
        <begin position="251"/>
        <end position="272"/>
    </location>
</feature>
<evidence type="ECO:0000256" key="7">
    <source>
        <dbReference type="ARBA" id="ARBA00023177"/>
    </source>
</evidence>
<accession>A0A6S9H5X5</accession>
<dbReference type="SUPFAM" id="SSF111352">
    <property type="entry name" value="Ammonium transporter"/>
    <property type="match status" value="1"/>
</dbReference>
<dbReference type="Pfam" id="PF00909">
    <property type="entry name" value="Ammonium_transp"/>
    <property type="match status" value="1"/>
</dbReference>
<dbReference type="InterPro" id="IPR018047">
    <property type="entry name" value="Ammonium_transpt_CS"/>
</dbReference>
<evidence type="ECO:0000256" key="8">
    <source>
        <dbReference type="RuleBase" id="RU362002"/>
    </source>
</evidence>
<keyword evidence="5 8" id="KW-1133">Transmembrane helix</keyword>
<evidence type="ECO:0000256" key="4">
    <source>
        <dbReference type="ARBA" id="ARBA00022692"/>
    </source>
</evidence>
<proteinExistence type="inferred from homology"/>
<dbReference type="NCBIfam" id="TIGR00836">
    <property type="entry name" value="amt"/>
    <property type="match status" value="1"/>
</dbReference>
<feature type="transmembrane region" description="Helical" evidence="8">
    <location>
        <begin position="177"/>
        <end position="200"/>
    </location>
</feature>
<keyword evidence="3 8" id="KW-0813">Transport</keyword>
<protein>
    <recommendedName>
        <fullName evidence="8">Ammonium transporter</fullName>
    </recommendedName>
</protein>
<feature type="domain" description="Ammonium transporter AmtB-like" evidence="9">
    <location>
        <begin position="23"/>
        <end position="435"/>
    </location>
</feature>
<evidence type="ECO:0000256" key="3">
    <source>
        <dbReference type="ARBA" id="ARBA00022448"/>
    </source>
</evidence>
<dbReference type="Gene3D" id="1.10.3430.10">
    <property type="entry name" value="Ammonium transporter AmtB like domains"/>
    <property type="match status" value="1"/>
</dbReference>
<dbReference type="AlphaFoldDB" id="A0A6S9H5X5"/>
<evidence type="ECO:0000313" key="10">
    <source>
        <dbReference type="EMBL" id="CAE0640749.1"/>
    </source>
</evidence>
<feature type="transmembrane region" description="Helical" evidence="8">
    <location>
        <begin position="284"/>
        <end position="303"/>
    </location>
</feature>
<feature type="transmembrane region" description="Helical" evidence="8">
    <location>
        <begin position="220"/>
        <end position="239"/>
    </location>
</feature>
<comment type="similarity">
    <text evidence="2 8">Belongs to the ammonia transporter channel (TC 1.A.11.2) family.</text>
</comment>
<dbReference type="GO" id="GO:0097272">
    <property type="term" value="P:ammonium homeostasis"/>
    <property type="evidence" value="ECO:0007669"/>
    <property type="project" value="TreeGrafter"/>
</dbReference>
<organism evidence="10">
    <name type="scientific">Heterosigma akashiwo</name>
    <name type="common">Chromophytic alga</name>
    <name type="synonym">Heterosigma carterae</name>
    <dbReference type="NCBI Taxonomy" id="2829"/>
    <lineage>
        <taxon>Eukaryota</taxon>
        <taxon>Sar</taxon>
        <taxon>Stramenopiles</taxon>
        <taxon>Ochrophyta</taxon>
        <taxon>Raphidophyceae</taxon>
        <taxon>Chattonellales</taxon>
        <taxon>Chattonellaceae</taxon>
        <taxon>Heterosigma</taxon>
    </lineage>
</organism>
<dbReference type="InterPro" id="IPR001905">
    <property type="entry name" value="Ammonium_transpt"/>
</dbReference>
<dbReference type="PROSITE" id="PS01219">
    <property type="entry name" value="AMMONIUM_TRANSP"/>
    <property type="match status" value="1"/>
</dbReference>
<evidence type="ECO:0000256" key="6">
    <source>
        <dbReference type="ARBA" id="ARBA00023136"/>
    </source>
</evidence>
<dbReference type="GO" id="GO:0005886">
    <property type="term" value="C:plasma membrane"/>
    <property type="evidence" value="ECO:0007669"/>
    <property type="project" value="UniProtKB-SubCell"/>
</dbReference>
<dbReference type="EMBL" id="HBIU01043313">
    <property type="protein sequence ID" value="CAE0640749.1"/>
    <property type="molecule type" value="Transcribed_RNA"/>
</dbReference>
<keyword evidence="4 8" id="KW-0812">Transmembrane</keyword>
<gene>
    <name evidence="10" type="ORF">HAKA00212_LOCUS19572</name>
</gene>
<comment type="subcellular location">
    <subcellularLocation>
        <location evidence="8">Cell membrane</location>
        <topology evidence="8">Multi-pass membrane protein</topology>
    </subcellularLocation>
    <subcellularLocation>
        <location evidence="1">Membrane</location>
        <topology evidence="1">Multi-pass membrane protein</topology>
    </subcellularLocation>
</comment>
<reference evidence="10" key="1">
    <citation type="submission" date="2021-01" db="EMBL/GenBank/DDBJ databases">
        <authorList>
            <person name="Corre E."/>
            <person name="Pelletier E."/>
            <person name="Niang G."/>
            <person name="Scheremetjew M."/>
            <person name="Finn R."/>
            <person name="Kale V."/>
            <person name="Holt S."/>
            <person name="Cochrane G."/>
            <person name="Meng A."/>
            <person name="Brown T."/>
            <person name="Cohen L."/>
        </authorList>
    </citation>
    <scope>NUCLEOTIDE SEQUENCE</scope>
    <source>
        <strain evidence="10">CCMP3107</strain>
    </source>
</reference>
<evidence type="ECO:0000256" key="1">
    <source>
        <dbReference type="ARBA" id="ARBA00004141"/>
    </source>
</evidence>
<dbReference type="InterPro" id="IPR024041">
    <property type="entry name" value="NH4_transpt_AmtB-like_dom"/>
</dbReference>
<evidence type="ECO:0000256" key="5">
    <source>
        <dbReference type="ARBA" id="ARBA00022989"/>
    </source>
</evidence>
<feature type="transmembrane region" description="Helical" evidence="8">
    <location>
        <begin position="109"/>
        <end position="128"/>
    </location>
</feature>